<organism evidence="4 5">
    <name type="scientific">Macrosiphum euphorbiae</name>
    <name type="common">potato aphid</name>
    <dbReference type="NCBI Taxonomy" id="13131"/>
    <lineage>
        <taxon>Eukaryota</taxon>
        <taxon>Metazoa</taxon>
        <taxon>Ecdysozoa</taxon>
        <taxon>Arthropoda</taxon>
        <taxon>Hexapoda</taxon>
        <taxon>Insecta</taxon>
        <taxon>Pterygota</taxon>
        <taxon>Neoptera</taxon>
        <taxon>Paraneoptera</taxon>
        <taxon>Hemiptera</taxon>
        <taxon>Sternorrhyncha</taxon>
        <taxon>Aphidomorpha</taxon>
        <taxon>Aphidoidea</taxon>
        <taxon>Aphididae</taxon>
        <taxon>Macrosiphini</taxon>
        <taxon>Macrosiphum</taxon>
    </lineage>
</organism>
<protein>
    <recommendedName>
        <fullName evidence="3">Chromo domain-containing protein</fullName>
    </recommendedName>
</protein>
<dbReference type="PROSITE" id="PS50013">
    <property type="entry name" value="CHROMO_2"/>
    <property type="match status" value="1"/>
</dbReference>
<dbReference type="InterPro" id="IPR008251">
    <property type="entry name" value="Chromo_shadow_dom"/>
</dbReference>
<sequence>MSEKIKMGIAVGLSLPDPPPDSKYPIQDLSVDLVPEIITNKKNIDGTDHFLVKWKDVEQLSYVTESVANEKFSNLVYEFHRRHIKWAEIL</sequence>
<comment type="subcellular location">
    <subcellularLocation>
        <location evidence="1">Nucleus</location>
    </subcellularLocation>
</comment>
<evidence type="ECO:0000313" key="5">
    <source>
        <dbReference type="Proteomes" id="UP001160148"/>
    </source>
</evidence>
<feature type="domain" description="Chromo" evidence="3">
    <location>
        <begin position="33"/>
        <end position="90"/>
    </location>
</feature>
<evidence type="ECO:0000313" key="4">
    <source>
        <dbReference type="EMBL" id="CAI6370818.1"/>
    </source>
</evidence>
<evidence type="ECO:0000259" key="3">
    <source>
        <dbReference type="PROSITE" id="PS50013"/>
    </source>
</evidence>
<dbReference type="CDD" id="cd00034">
    <property type="entry name" value="CSD"/>
    <property type="match status" value="1"/>
</dbReference>
<dbReference type="Proteomes" id="UP001160148">
    <property type="component" value="Unassembled WGS sequence"/>
</dbReference>
<name>A0AAV0XSP1_9HEMI</name>
<dbReference type="InterPro" id="IPR000953">
    <property type="entry name" value="Chromo/chromo_shadow_dom"/>
</dbReference>
<dbReference type="GO" id="GO:0005634">
    <property type="term" value="C:nucleus"/>
    <property type="evidence" value="ECO:0007669"/>
    <property type="project" value="UniProtKB-SubCell"/>
</dbReference>
<reference evidence="4 5" key="1">
    <citation type="submission" date="2023-01" db="EMBL/GenBank/DDBJ databases">
        <authorList>
            <person name="Whitehead M."/>
        </authorList>
    </citation>
    <scope>NUCLEOTIDE SEQUENCE [LARGE SCALE GENOMIC DNA]</scope>
</reference>
<dbReference type="Pfam" id="PF01393">
    <property type="entry name" value="Chromo_shadow"/>
    <property type="match status" value="1"/>
</dbReference>
<dbReference type="Gene3D" id="2.40.50.40">
    <property type="match status" value="1"/>
</dbReference>
<proteinExistence type="predicted"/>
<dbReference type="GO" id="GO:0005694">
    <property type="term" value="C:chromosome"/>
    <property type="evidence" value="ECO:0007669"/>
    <property type="project" value="UniProtKB-ARBA"/>
</dbReference>
<dbReference type="InterPro" id="IPR016197">
    <property type="entry name" value="Chromo-like_dom_sf"/>
</dbReference>
<comment type="caution">
    <text evidence="4">The sequence shown here is derived from an EMBL/GenBank/DDBJ whole genome shotgun (WGS) entry which is preliminary data.</text>
</comment>
<evidence type="ECO:0000256" key="1">
    <source>
        <dbReference type="ARBA" id="ARBA00004123"/>
    </source>
</evidence>
<keyword evidence="5" id="KW-1185">Reference proteome</keyword>
<dbReference type="SUPFAM" id="SSF54160">
    <property type="entry name" value="Chromo domain-like"/>
    <property type="match status" value="1"/>
</dbReference>
<dbReference type="AlphaFoldDB" id="A0AAV0XSP1"/>
<gene>
    <name evidence="4" type="ORF">MEUPH1_LOCUS24899</name>
</gene>
<evidence type="ECO:0000256" key="2">
    <source>
        <dbReference type="ARBA" id="ARBA00023242"/>
    </source>
</evidence>
<dbReference type="EMBL" id="CARXXK010000560">
    <property type="protein sequence ID" value="CAI6370818.1"/>
    <property type="molecule type" value="Genomic_DNA"/>
</dbReference>
<keyword evidence="2" id="KW-0539">Nucleus</keyword>
<accession>A0AAV0XSP1</accession>